<gene>
    <name evidence="2" type="ORF">QNI29_12555</name>
</gene>
<feature type="domain" description="N-acetyltransferase" evidence="1">
    <location>
        <begin position="9"/>
        <end position="175"/>
    </location>
</feature>
<dbReference type="Proteomes" id="UP001236652">
    <property type="component" value="Chromosome"/>
</dbReference>
<evidence type="ECO:0000313" key="2">
    <source>
        <dbReference type="EMBL" id="WIG00201.1"/>
    </source>
</evidence>
<name>A0ABY8V2M4_9BACI</name>
<proteinExistence type="predicted"/>
<accession>A0ABY8V2M4</accession>
<dbReference type="Gene3D" id="3.40.630.30">
    <property type="match status" value="1"/>
</dbReference>
<dbReference type="PANTHER" id="PTHR43415">
    <property type="entry name" value="SPERMIDINE N(1)-ACETYLTRANSFERASE"/>
    <property type="match status" value="1"/>
</dbReference>
<reference evidence="2 3" key="1">
    <citation type="submission" date="2023-05" db="EMBL/GenBank/DDBJ databases">
        <title>Comparative genomics reveals the evidence of polycyclic aromatic hydrocarbons degradation in moderately halophilic genus Pontibacillus.</title>
        <authorList>
            <person name="Yang H."/>
            <person name="Qian Z."/>
        </authorList>
    </citation>
    <scope>NUCLEOTIDE SEQUENCE [LARGE SCALE GENOMIC DNA]</scope>
    <source>
        <strain evidence="3">HN14</strain>
    </source>
</reference>
<dbReference type="EMBL" id="CP126446">
    <property type="protein sequence ID" value="WIG00201.1"/>
    <property type="molecule type" value="Genomic_DNA"/>
</dbReference>
<dbReference type="CDD" id="cd04301">
    <property type="entry name" value="NAT_SF"/>
    <property type="match status" value="1"/>
</dbReference>
<dbReference type="InterPro" id="IPR000182">
    <property type="entry name" value="GNAT_dom"/>
</dbReference>
<sequence>MDEGSGGDSHIRLANVTDALSLSEVRFKIDGETEFLDRVQGEDHLGEKDFKHLIQSDKLNPVNLFLVAELEEEIVGFSRCEGHSLLRKKHQVEFGVAVLKRHWGCGIGKALLKESVRWADHNGILKMTLQVVASTEKAIHLYKQQGFEIEGVLKKDKYLSDGLFYDTVLMGRLKKDECEI</sequence>
<dbReference type="PROSITE" id="PS51186">
    <property type="entry name" value="GNAT"/>
    <property type="match status" value="1"/>
</dbReference>
<organism evidence="2 3">
    <name type="scientific">Pontibacillus chungwhensis</name>
    <dbReference type="NCBI Taxonomy" id="265426"/>
    <lineage>
        <taxon>Bacteria</taxon>
        <taxon>Bacillati</taxon>
        <taxon>Bacillota</taxon>
        <taxon>Bacilli</taxon>
        <taxon>Bacillales</taxon>
        <taxon>Bacillaceae</taxon>
        <taxon>Pontibacillus</taxon>
    </lineage>
</organism>
<evidence type="ECO:0000259" key="1">
    <source>
        <dbReference type="PROSITE" id="PS51186"/>
    </source>
</evidence>
<dbReference type="SUPFAM" id="SSF55729">
    <property type="entry name" value="Acyl-CoA N-acyltransferases (Nat)"/>
    <property type="match status" value="1"/>
</dbReference>
<protein>
    <submittedName>
        <fullName evidence="2">GNAT family N-acetyltransferase</fullName>
    </submittedName>
</protein>
<dbReference type="Pfam" id="PF00583">
    <property type="entry name" value="Acetyltransf_1"/>
    <property type="match status" value="1"/>
</dbReference>
<dbReference type="InterPro" id="IPR016181">
    <property type="entry name" value="Acyl_CoA_acyltransferase"/>
</dbReference>
<evidence type="ECO:0000313" key="3">
    <source>
        <dbReference type="Proteomes" id="UP001236652"/>
    </source>
</evidence>
<dbReference type="PANTHER" id="PTHR43415:SF3">
    <property type="entry name" value="GNAT-FAMILY ACETYLTRANSFERASE"/>
    <property type="match status" value="1"/>
</dbReference>
<keyword evidence="3" id="KW-1185">Reference proteome</keyword>